<reference evidence="1" key="1">
    <citation type="submission" date="2022-07" db="EMBL/GenBank/DDBJ databases">
        <title>Genome Sequence of Phlebia brevispora.</title>
        <authorList>
            <person name="Buettner E."/>
        </authorList>
    </citation>
    <scope>NUCLEOTIDE SEQUENCE</scope>
    <source>
        <strain evidence="1">MPL23</strain>
    </source>
</reference>
<dbReference type="EMBL" id="JANHOG010002395">
    <property type="protein sequence ID" value="KAJ3523870.1"/>
    <property type="molecule type" value="Genomic_DNA"/>
</dbReference>
<organism evidence="1 2">
    <name type="scientific">Phlebia brevispora</name>
    <dbReference type="NCBI Taxonomy" id="194682"/>
    <lineage>
        <taxon>Eukaryota</taxon>
        <taxon>Fungi</taxon>
        <taxon>Dikarya</taxon>
        <taxon>Basidiomycota</taxon>
        <taxon>Agaricomycotina</taxon>
        <taxon>Agaricomycetes</taxon>
        <taxon>Polyporales</taxon>
        <taxon>Meruliaceae</taxon>
        <taxon>Phlebia</taxon>
    </lineage>
</organism>
<protein>
    <submittedName>
        <fullName evidence="1">Uncharacterized protein</fullName>
    </submittedName>
</protein>
<dbReference type="Proteomes" id="UP001148662">
    <property type="component" value="Unassembled WGS sequence"/>
</dbReference>
<accession>A0ACC1RP85</accession>
<proteinExistence type="predicted"/>
<gene>
    <name evidence="1" type="ORF">NM688_g8655</name>
</gene>
<sequence length="629" mass="72351">MARGAKSGSRTSRAFRGFVAVDAKNASARKAPRVPRELSEIPFDHLHLDEDQRISIKEIYTAPEPRSFSRTYKLDDESDQVAAVSFLAANRLDFDARECLDNKWNIRWSGKGDKETWRVLYQCACGCASDSEAKMRRTPVEFTGCLAHGEVMYEVKTHRILLVRGYFEHNYGCQSALFTRVPTFPIHPSVFEVALKQLKTGATFAAVKEHNRKMFEVKAYPLQPDDISQTRYRWLLGRSDSRSLYRQFHQLQGIKITQPDHINIDEWLDPNSPQYQPVLREAIFHYSARRKKSERFEACISTPEMKEAAWQYAHHSQIILDGTFGICNKKMLLFIVMGVDEANRGVPLAFFLFSAPHDNQHTSAGYNTEVLERMLTEWKKAMGKRGDEEFDVWVAITDTDLMERGALLRVFPRIWLLICQFHIRQSWKNHRASALKGISRTHAQLRARLKALEDALVATEAIDDARSLLTREREALIAQRAQEPDLDESEHTAMKGALEHIDYLENYWTRDFLWQSWSRFGRLAAAAILKRDVNEVLPTTNHLESFNGVLKRSYLLPHQRGGRRLRLDILIHLLIFRIFPSIFKRRALEDRESARRAAMIMALPGGALLLNGVSGAGSQLPRPWANRIF</sequence>
<comment type="caution">
    <text evidence="1">The sequence shown here is derived from an EMBL/GenBank/DDBJ whole genome shotgun (WGS) entry which is preliminary data.</text>
</comment>
<keyword evidence="2" id="KW-1185">Reference proteome</keyword>
<name>A0ACC1RP85_9APHY</name>
<evidence type="ECO:0000313" key="2">
    <source>
        <dbReference type="Proteomes" id="UP001148662"/>
    </source>
</evidence>
<evidence type="ECO:0000313" key="1">
    <source>
        <dbReference type="EMBL" id="KAJ3523870.1"/>
    </source>
</evidence>